<dbReference type="EMBL" id="CAXKWB010112340">
    <property type="protein sequence ID" value="CAL4233928.1"/>
    <property type="molecule type" value="Genomic_DNA"/>
</dbReference>
<accession>A0AAV2SSY4</accession>
<dbReference type="Proteomes" id="UP001497623">
    <property type="component" value="Unassembled WGS sequence"/>
</dbReference>
<comment type="caution">
    <text evidence="1">The sequence shown here is derived from an EMBL/GenBank/DDBJ whole genome shotgun (WGS) entry which is preliminary data.</text>
</comment>
<name>A0AAV2SSY4_MEGNR</name>
<sequence length="99" mass="11441">MAHLFKFIFIKFHEIFVCPIIDNIEIFCNKTLSSSDVIFRLILVSSANNLTILFLTFSSTSDIIMINSTAAKTVPWGPRQHILYIRHLSICYYSIFSTF</sequence>
<keyword evidence="2" id="KW-1185">Reference proteome</keyword>
<proteinExistence type="predicted"/>
<organism evidence="1 2">
    <name type="scientific">Meganyctiphanes norvegica</name>
    <name type="common">Northern krill</name>
    <name type="synonym">Thysanopoda norvegica</name>
    <dbReference type="NCBI Taxonomy" id="48144"/>
    <lineage>
        <taxon>Eukaryota</taxon>
        <taxon>Metazoa</taxon>
        <taxon>Ecdysozoa</taxon>
        <taxon>Arthropoda</taxon>
        <taxon>Crustacea</taxon>
        <taxon>Multicrustacea</taxon>
        <taxon>Malacostraca</taxon>
        <taxon>Eumalacostraca</taxon>
        <taxon>Eucarida</taxon>
        <taxon>Euphausiacea</taxon>
        <taxon>Euphausiidae</taxon>
        <taxon>Meganyctiphanes</taxon>
    </lineage>
</organism>
<gene>
    <name evidence="1" type="ORF">MNOR_LOCUS39959</name>
</gene>
<protein>
    <submittedName>
        <fullName evidence="1">Uncharacterized protein</fullName>
    </submittedName>
</protein>
<evidence type="ECO:0000313" key="2">
    <source>
        <dbReference type="Proteomes" id="UP001497623"/>
    </source>
</evidence>
<evidence type="ECO:0000313" key="1">
    <source>
        <dbReference type="EMBL" id="CAL4233928.1"/>
    </source>
</evidence>
<dbReference type="AlphaFoldDB" id="A0AAV2SSY4"/>
<reference evidence="1 2" key="1">
    <citation type="submission" date="2024-05" db="EMBL/GenBank/DDBJ databases">
        <authorList>
            <person name="Wallberg A."/>
        </authorList>
    </citation>
    <scope>NUCLEOTIDE SEQUENCE [LARGE SCALE GENOMIC DNA]</scope>
</reference>